<comment type="similarity">
    <text evidence="5">Belongs to the ABC-2 integral membrane protein family.</text>
</comment>
<dbReference type="OrthoDB" id="9778589at2"/>
<dbReference type="Pfam" id="PF01061">
    <property type="entry name" value="ABC2_membrane"/>
    <property type="match status" value="1"/>
</dbReference>
<keyword evidence="4 5" id="KW-0472">Membrane</keyword>
<feature type="transmembrane region" description="Helical" evidence="5">
    <location>
        <begin position="58"/>
        <end position="77"/>
    </location>
</feature>
<feature type="transmembrane region" description="Helical" evidence="5">
    <location>
        <begin position="232"/>
        <end position="250"/>
    </location>
</feature>
<keyword evidence="3 5" id="KW-1133">Transmembrane helix</keyword>
<feature type="transmembrane region" description="Helical" evidence="5">
    <location>
        <begin position="171"/>
        <end position="195"/>
    </location>
</feature>
<dbReference type="GO" id="GO:0043190">
    <property type="term" value="C:ATP-binding cassette (ABC) transporter complex"/>
    <property type="evidence" value="ECO:0007669"/>
    <property type="project" value="InterPro"/>
</dbReference>
<comment type="subcellular location">
    <subcellularLocation>
        <location evidence="5">Cell membrane</location>
        <topology evidence="5">Multi-pass membrane protein</topology>
    </subcellularLocation>
    <subcellularLocation>
        <location evidence="1">Membrane</location>
        <topology evidence="1">Multi-pass membrane protein</topology>
    </subcellularLocation>
</comment>
<evidence type="ECO:0000256" key="5">
    <source>
        <dbReference type="RuleBase" id="RU361157"/>
    </source>
</evidence>
<keyword evidence="2 5" id="KW-0812">Transmembrane</keyword>
<evidence type="ECO:0000259" key="6">
    <source>
        <dbReference type="PROSITE" id="PS51012"/>
    </source>
</evidence>
<dbReference type="InterPro" id="IPR051784">
    <property type="entry name" value="Nod_factor_ABC_transporter"/>
</dbReference>
<dbReference type="RefSeq" id="WP_120772453.1">
    <property type="nucleotide sequence ID" value="NZ_CP032627.1"/>
</dbReference>
<evidence type="ECO:0000313" key="8">
    <source>
        <dbReference type="Proteomes" id="UP000269374"/>
    </source>
</evidence>
<protein>
    <recommendedName>
        <fullName evidence="5">Transport permease protein</fullName>
    </recommendedName>
</protein>
<evidence type="ECO:0000256" key="4">
    <source>
        <dbReference type="ARBA" id="ARBA00023136"/>
    </source>
</evidence>
<gene>
    <name evidence="7" type="ORF">D7I46_08195</name>
</gene>
<feature type="transmembrane region" description="Helical" evidence="5">
    <location>
        <begin position="28"/>
        <end position="46"/>
    </location>
</feature>
<evidence type="ECO:0000256" key="1">
    <source>
        <dbReference type="ARBA" id="ARBA00004141"/>
    </source>
</evidence>
<evidence type="ECO:0000256" key="2">
    <source>
        <dbReference type="ARBA" id="ARBA00022692"/>
    </source>
</evidence>
<dbReference type="PANTHER" id="PTHR43229">
    <property type="entry name" value="NODULATION PROTEIN J"/>
    <property type="match status" value="1"/>
</dbReference>
<keyword evidence="5" id="KW-0813">Transport</keyword>
<dbReference type="PIRSF" id="PIRSF006648">
    <property type="entry name" value="DrrB"/>
    <property type="match status" value="1"/>
</dbReference>
<feature type="transmembrane region" description="Helical" evidence="5">
    <location>
        <begin position="139"/>
        <end position="165"/>
    </location>
</feature>
<dbReference type="InterPro" id="IPR013525">
    <property type="entry name" value="ABC2_TM"/>
</dbReference>
<keyword evidence="8" id="KW-1185">Reference proteome</keyword>
<dbReference type="KEGG" id="lact:D7I46_08195"/>
<evidence type="ECO:0000313" key="7">
    <source>
        <dbReference type="EMBL" id="AYG01070.1"/>
    </source>
</evidence>
<proteinExistence type="inferred from homology"/>
<reference evidence="7 8" key="1">
    <citation type="submission" date="2018-09" db="EMBL/GenBank/DDBJ databases">
        <title>Genome sequencing of strain 1JSPR-7.</title>
        <authorList>
            <person name="Heo J."/>
            <person name="Kim S.-J."/>
            <person name="Kwon S.-W."/>
        </authorList>
    </citation>
    <scope>NUCLEOTIDE SEQUENCE [LARGE SCALE GENOMIC DNA]</scope>
    <source>
        <strain evidence="7 8">1JSPR-7</strain>
    </source>
</reference>
<dbReference type="GO" id="GO:0140359">
    <property type="term" value="F:ABC-type transporter activity"/>
    <property type="evidence" value="ECO:0007669"/>
    <property type="project" value="InterPro"/>
</dbReference>
<dbReference type="EMBL" id="CP032627">
    <property type="protein sequence ID" value="AYG01070.1"/>
    <property type="molecule type" value="Genomic_DNA"/>
</dbReference>
<name>A0A387BJG4_9LACT</name>
<dbReference type="PROSITE" id="PS51012">
    <property type="entry name" value="ABC_TM2"/>
    <property type="match status" value="1"/>
</dbReference>
<feature type="transmembrane region" description="Helical" evidence="5">
    <location>
        <begin position="111"/>
        <end position="132"/>
    </location>
</feature>
<dbReference type="AlphaFoldDB" id="A0A387BJG4"/>
<dbReference type="PRINTS" id="PR00164">
    <property type="entry name" value="ABC2TRNSPORT"/>
</dbReference>
<sequence>MFDLSIKSIWYVLIRDYMSFKKLFKISIFPNLVNPLIYLLAFGLGLSKLVGSVYGVPYFVFVASGLVAATAMSAATAETTTNAYIQMKVEKTYEAIAMTPVNLQDIVAGQIIWAGIRSVIFGSLFLIIVAVLGVMHTWLVLFIPFVLFITGIVFGTMGLIFTLLIPNRDYINYYQVLVIQPLYMFSATFFPLSVFPKGLRIISNISPLYHSAIICRALLAGNIDFYSLSFHFMVLLLMILVLFFIPVRLVQKKMRK</sequence>
<organism evidence="7 8">
    <name type="scientific">Lactococcus allomyrinae</name>
    <dbReference type="NCBI Taxonomy" id="2419773"/>
    <lineage>
        <taxon>Bacteria</taxon>
        <taxon>Bacillati</taxon>
        <taxon>Bacillota</taxon>
        <taxon>Bacilli</taxon>
        <taxon>Lactobacillales</taxon>
        <taxon>Streptococcaceae</taxon>
        <taxon>Lactococcus</taxon>
    </lineage>
</organism>
<feature type="domain" description="ABC transmembrane type-2" evidence="6">
    <location>
        <begin position="26"/>
        <end position="253"/>
    </location>
</feature>
<dbReference type="PANTHER" id="PTHR43229:SF2">
    <property type="entry name" value="NODULATION PROTEIN J"/>
    <property type="match status" value="1"/>
</dbReference>
<evidence type="ECO:0000256" key="3">
    <source>
        <dbReference type="ARBA" id="ARBA00022989"/>
    </source>
</evidence>
<accession>A0A387BJG4</accession>
<dbReference type="InterPro" id="IPR000412">
    <property type="entry name" value="ABC_2_transport"/>
</dbReference>
<dbReference type="InterPro" id="IPR047817">
    <property type="entry name" value="ABC2_TM_bact-type"/>
</dbReference>
<dbReference type="Proteomes" id="UP000269374">
    <property type="component" value="Chromosome"/>
</dbReference>
<keyword evidence="5" id="KW-1003">Cell membrane</keyword>